<feature type="signal peptide" evidence="1">
    <location>
        <begin position="1"/>
        <end position="26"/>
    </location>
</feature>
<dbReference type="InterPro" id="IPR006311">
    <property type="entry name" value="TAT_signal"/>
</dbReference>
<dbReference type="EMBL" id="JACHGW010000002">
    <property type="protein sequence ID" value="MBB6049891.1"/>
    <property type="molecule type" value="Genomic_DNA"/>
</dbReference>
<reference evidence="2 3" key="1">
    <citation type="submission" date="2020-08" db="EMBL/GenBank/DDBJ databases">
        <title>Genomic Encyclopedia of Type Strains, Phase IV (KMG-IV): sequencing the most valuable type-strain genomes for metagenomic binning, comparative biology and taxonomic classification.</title>
        <authorList>
            <person name="Goeker M."/>
        </authorList>
    </citation>
    <scope>NUCLEOTIDE SEQUENCE [LARGE SCALE GENOMIC DNA]</scope>
    <source>
        <strain evidence="2 3">DSM 23562</strain>
    </source>
</reference>
<evidence type="ECO:0000256" key="1">
    <source>
        <dbReference type="SAM" id="SignalP"/>
    </source>
</evidence>
<dbReference type="Proteomes" id="UP000520814">
    <property type="component" value="Unassembled WGS sequence"/>
</dbReference>
<dbReference type="PROSITE" id="PS51318">
    <property type="entry name" value="TAT"/>
    <property type="match status" value="1"/>
</dbReference>
<comment type="caution">
    <text evidence="2">The sequence shown here is derived from an EMBL/GenBank/DDBJ whole genome shotgun (WGS) entry which is preliminary data.</text>
</comment>
<name>A0A7W9W690_ARMRO</name>
<evidence type="ECO:0000313" key="3">
    <source>
        <dbReference type="Proteomes" id="UP000520814"/>
    </source>
</evidence>
<evidence type="ECO:0008006" key="4">
    <source>
        <dbReference type="Google" id="ProtNLM"/>
    </source>
</evidence>
<dbReference type="RefSeq" id="WP_184193818.1">
    <property type="nucleotide sequence ID" value="NZ_JACHGW010000002.1"/>
</dbReference>
<keyword evidence="3" id="KW-1185">Reference proteome</keyword>
<dbReference type="Pfam" id="PF14100">
    <property type="entry name" value="DUF6807"/>
    <property type="match status" value="1"/>
</dbReference>
<protein>
    <recommendedName>
        <fullName evidence="4">Methane oxygenase PmoA</fullName>
    </recommendedName>
</protein>
<evidence type="ECO:0000313" key="2">
    <source>
        <dbReference type="EMBL" id="MBB6049891.1"/>
    </source>
</evidence>
<gene>
    <name evidence="2" type="ORF">HNQ39_001682</name>
</gene>
<feature type="chain" id="PRO_5030709123" description="Methane oxygenase PmoA" evidence="1">
    <location>
        <begin position="27"/>
        <end position="413"/>
    </location>
</feature>
<organism evidence="2 3">
    <name type="scientific">Armatimonas rosea</name>
    <dbReference type="NCBI Taxonomy" id="685828"/>
    <lineage>
        <taxon>Bacteria</taxon>
        <taxon>Bacillati</taxon>
        <taxon>Armatimonadota</taxon>
        <taxon>Armatimonadia</taxon>
        <taxon>Armatimonadales</taxon>
        <taxon>Armatimonadaceae</taxon>
        <taxon>Armatimonas</taxon>
    </lineage>
</organism>
<dbReference type="InterPro" id="IPR029475">
    <property type="entry name" value="DUF6807"/>
</dbReference>
<sequence>MPKPEFLRRSAVAGAAVAGVALAAGAADAQSIPVRVTAEKADSAAAPVSLTLSQAELKKKHTLPKGATPLVCQIRAAGADKATLVFVAPALKKGESKLFVLTPGKAATVEVKEAGKNAEIRIGGQLFTRYDTTTGPNKPYLYPIQAFGGKHFTRRWPLEEVGHEEKDHPHHRGLWFTHGEMNDVDFWTEVAKAGHPIGKTVNTGYSALESGAVSGRLGTKTDWITEQGKTIARDTREIVVTPVGESIVLDFSVTVTAVGGPLTWGDTKEGTFALRVPEIMKAEKEGKGTLESAEGVKNAAVWGKPSPWHDYWGPVEAGGETFGIAIFDSPSNPRYPTTWHSRTYGLYAANPFGLHDFDTTKKTDRHAGQLITPEGKSVTFAYRVLFHKGDTRAAKIAESFNAWATPPKVELAK</sequence>
<dbReference type="AlphaFoldDB" id="A0A7W9W690"/>
<proteinExistence type="predicted"/>
<accession>A0A7W9W690</accession>
<keyword evidence="1" id="KW-0732">Signal</keyword>